<organism evidence="1 2">
    <name type="scientific">Candidatus Opimibacter skivensis</name>
    <dbReference type="NCBI Taxonomy" id="2982028"/>
    <lineage>
        <taxon>Bacteria</taxon>
        <taxon>Pseudomonadati</taxon>
        <taxon>Bacteroidota</taxon>
        <taxon>Saprospiria</taxon>
        <taxon>Saprospirales</taxon>
        <taxon>Saprospiraceae</taxon>
        <taxon>Candidatus Opimibacter</taxon>
    </lineage>
</organism>
<name>A0A9D7SUC8_9BACT</name>
<dbReference type="EMBL" id="JADKGY010000001">
    <property type="protein sequence ID" value="MBK9982027.1"/>
    <property type="molecule type" value="Genomic_DNA"/>
</dbReference>
<evidence type="ECO:0000313" key="2">
    <source>
        <dbReference type="Proteomes" id="UP000808337"/>
    </source>
</evidence>
<proteinExistence type="predicted"/>
<dbReference type="AlphaFoldDB" id="A0A9D7SUC8"/>
<gene>
    <name evidence="1" type="ORF">IPP15_06295</name>
</gene>
<evidence type="ECO:0000313" key="1">
    <source>
        <dbReference type="EMBL" id="MBK9982027.1"/>
    </source>
</evidence>
<protein>
    <submittedName>
        <fullName evidence="1">Uncharacterized protein</fullName>
    </submittedName>
</protein>
<comment type="caution">
    <text evidence="1">The sequence shown here is derived from an EMBL/GenBank/DDBJ whole genome shotgun (WGS) entry which is preliminary data.</text>
</comment>
<reference evidence="1 2" key="1">
    <citation type="submission" date="2020-10" db="EMBL/GenBank/DDBJ databases">
        <title>Connecting structure to function with the recovery of over 1000 high-quality activated sludge metagenome-assembled genomes encoding full-length rRNA genes using long-read sequencing.</title>
        <authorList>
            <person name="Singleton C.M."/>
            <person name="Petriglieri F."/>
            <person name="Kristensen J.M."/>
            <person name="Kirkegaard R.H."/>
            <person name="Michaelsen T.Y."/>
            <person name="Andersen M.H."/>
            <person name="Karst S.M."/>
            <person name="Dueholm M.S."/>
            <person name="Nielsen P.H."/>
            <person name="Albertsen M."/>
        </authorList>
    </citation>
    <scope>NUCLEOTIDE SEQUENCE [LARGE SCALE GENOMIC DNA]</scope>
    <source>
        <strain evidence="1">Ribe_18-Q3-R11-54_MAXAC.273</strain>
    </source>
</reference>
<dbReference type="Proteomes" id="UP000808337">
    <property type="component" value="Unassembled WGS sequence"/>
</dbReference>
<sequence>MSSQTLDGDYNLHMHEMASGFRFTPDGKFQFYFSYGAVDREATGTYVVEGDTLKLKSDKEPGKDFPIKSQSKKGKGYSIQVTDANAYLLKYVRCIYFIGEKQYEAETDDKGLIHIDEPKCDKIYLQHQLFPDIACLIKDEDNVNNYFEVSLSPTLQQVSFKGIDFVIKGDELTCLPNYFMPYDNIRYTKE</sequence>
<accession>A0A9D7SUC8</accession>